<accession>J0HCX8</accession>
<dbReference type="HOGENOM" id="CLU_3275653_0_0_5"/>
<dbReference type="EMBL" id="JH719381">
    <property type="protein sequence ID" value="EJB08293.1"/>
    <property type="molecule type" value="Genomic_DNA"/>
</dbReference>
<evidence type="ECO:0000313" key="2">
    <source>
        <dbReference type="EMBL" id="EJB08293.1"/>
    </source>
</evidence>
<organism evidence="2">
    <name type="scientific">Rhizobium leguminosarum bv. trifolii WSM597</name>
    <dbReference type="NCBI Taxonomy" id="754764"/>
    <lineage>
        <taxon>Bacteria</taxon>
        <taxon>Pseudomonadati</taxon>
        <taxon>Pseudomonadota</taxon>
        <taxon>Alphaproteobacteria</taxon>
        <taxon>Hyphomicrobiales</taxon>
        <taxon>Rhizobiaceae</taxon>
        <taxon>Rhizobium/Agrobacterium group</taxon>
        <taxon>Rhizobium</taxon>
    </lineage>
</organism>
<protein>
    <submittedName>
        <fullName evidence="2">Uncharacterized protein</fullName>
    </submittedName>
</protein>
<dbReference type="EMBL" id="JH719381">
    <property type="protein sequence ID" value="EJB02304.1"/>
    <property type="molecule type" value="Genomic_DNA"/>
</dbReference>
<name>J0HCX8_RHILT</name>
<reference evidence="2" key="1">
    <citation type="submission" date="2012-02" db="EMBL/GenBank/DDBJ databases">
        <title>Improved High-Quality Draft Sequence of Rhizobium leguminosarum bv. trifolii WSM597.</title>
        <authorList>
            <consortium name="US DOE Joint Genome Institute"/>
            <person name="Lucas S."/>
            <person name="Han J."/>
            <person name="Lapidus A."/>
            <person name="Cheng J.-F."/>
            <person name="Goodwin L."/>
            <person name="Pitluck S."/>
            <person name="Peters L."/>
            <person name="Ovchinnikova G."/>
            <person name="Held B."/>
            <person name="Detter J.C."/>
            <person name="Han C."/>
            <person name="Tapia R."/>
            <person name="Land M."/>
            <person name="Hauser L."/>
            <person name="Kyrpides N."/>
            <person name="Ivanova N."/>
            <person name="Pagani I."/>
            <person name="Brau L."/>
            <person name="Yates R."/>
            <person name="O'Hara G."/>
            <person name="Rui T."/>
            <person name="Howieson J."/>
            <person name="Reeve W."/>
            <person name="Woyke T."/>
        </authorList>
    </citation>
    <scope>NUCLEOTIDE SEQUENCE [LARGE SCALE GENOMIC DNA]</scope>
    <source>
        <strain evidence="2">WSM597</strain>
    </source>
</reference>
<evidence type="ECO:0000313" key="1">
    <source>
        <dbReference type="EMBL" id="EJB02304.1"/>
    </source>
</evidence>
<gene>
    <name evidence="1" type="ORF">Rleg9DRAFT_1098</name>
    <name evidence="2" type="ORF">Rleg9DRAFT_7338</name>
</gene>
<proteinExistence type="predicted"/>
<dbReference type="Proteomes" id="UP000005092">
    <property type="component" value="Unassembled WGS sequence"/>
</dbReference>
<sequence>MPVFELQTPDYLNNCGDPGFLHDLPQRVDDSSGRQWQGFCI</sequence>
<dbReference type="AlphaFoldDB" id="J0HCX8"/>